<accession>A0A6C6Z6P3</accession>
<evidence type="ECO:0000313" key="1">
    <source>
        <dbReference type="EMBL" id="ABX69105.1"/>
    </source>
</evidence>
<organism evidence="1 2">
    <name type="scientific">Salmonella paratyphi B (strain ATCC BAA-1250 / SPB7)</name>
    <dbReference type="NCBI Taxonomy" id="1016998"/>
    <lineage>
        <taxon>Bacteria</taxon>
        <taxon>Pseudomonadati</taxon>
        <taxon>Pseudomonadota</taxon>
        <taxon>Gammaproteobacteria</taxon>
        <taxon>Enterobacterales</taxon>
        <taxon>Enterobacteriaceae</taxon>
        <taxon>Salmonella</taxon>
    </lineage>
</organism>
<protein>
    <submittedName>
        <fullName evidence="1">Uncharacterized protein</fullName>
    </submittedName>
</protein>
<sequence>MLFHYTGYLQNIILIIYNNEITGSIKTGYNASKRHLIPKY</sequence>
<dbReference type="EMBL" id="CP000886">
    <property type="protein sequence ID" value="ABX69105.1"/>
    <property type="molecule type" value="Genomic_DNA"/>
</dbReference>
<gene>
    <name evidence="1" type="ordered locus">SPAB_03772</name>
</gene>
<reference evidence="1 2" key="1">
    <citation type="submission" date="2007-11" db="EMBL/GenBank/DDBJ databases">
        <authorList>
            <consortium name="The Salmonella enterica serovar Paratyphi B Genome Sequencing Project"/>
            <person name="McClelland M."/>
            <person name="Sanderson E.K."/>
            <person name="Porwollik S."/>
            <person name="Spieth J."/>
            <person name="Clifton W.S."/>
            <person name="Fulton R."/>
            <person name="Cordes M."/>
            <person name="Wollam A."/>
            <person name="Shah N."/>
            <person name="Pepin K."/>
            <person name="Bhonagiri V."/>
            <person name="Nash W."/>
            <person name="Johnson M."/>
            <person name="Thiruvilangam P."/>
            <person name="Wilson R."/>
        </authorList>
    </citation>
    <scope>NUCLEOTIDE SEQUENCE [LARGE SCALE GENOMIC DNA]</scope>
    <source>
        <strain evidence="2">ATCC BAA-1250 / SPB7</strain>
    </source>
</reference>
<proteinExistence type="predicted"/>
<dbReference type="KEGG" id="spq:SPAB_03772"/>
<dbReference type="Proteomes" id="UP000008556">
    <property type="component" value="Chromosome"/>
</dbReference>
<dbReference type="AlphaFoldDB" id="A0A6C6Z6P3"/>
<name>A0A6C6Z6P3_SALPB</name>
<evidence type="ECO:0000313" key="2">
    <source>
        <dbReference type="Proteomes" id="UP000008556"/>
    </source>
</evidence>